<evidence type="ECO:0000313" key="1">
    <source>
        <dbReference type="EMBL" id="PXV70611.1"/>
    </source>
</evidence>
<sequence>MASVRREVLLDAPADAVWDAARDVGALHTRLVPGFVTDTRVEDGARIVTFANGMVARELIVDVDDAARRIAWAAVDTPMTHYNASFQVHAHGDGAHGIWIADLLPDEHADMVAGMMEQGLEAMRRAFAGEGGRVSA</sequence>
<evidence type="ECO:0000313" key="2">
    <source>
        <dbReference type="Proteomes" id="UP000248330"/>
    </source>
</evidence>
<reference evidence="1 2" key="1">
    <citation type="submission" date="2018-04" db="EMBL/GenBank/DDBJ databases">
        <title>Genomic Encyclopedia of Type Strains, Phase IV (KMG-IV): sequencing the most valuable type-strain genomes for metagenomic binning, comparative biology and taxonomic classification.</title>
        <authorList>
            <person name="Goeker M."/>
        </authorList>
    </citation>
    <scope>NUCLEOTIDE SEQUENCE [LARGE SCALE GENOMIC DNA]</scope>
    <source>
        <strain evidence="1 2">DSM 104150</strain>
    </source>
</reference>
<dbReference type="InterPro" id="IPR019587">
    <property type="entry name" value="Polyketide_cyclase/dehydratase"/>
</dbReference>
<keyword evidence="2" id="KW-1185">Reference proteome</keyword>
<protein>
    <submittedName>
        <fullName evidence="1">Polyketide cyclase/dehydrase/lipid transport protein</fullName>
    </submittedName>
</protein>
<comment type="caution">
    <text evidence="1">The sequence shown here is derived from an EMBL/GenBank/DDBJ whole genome shotgun (WGS) entry which is preliminary data.</text>
</comment>
<dbReference type="Pfam" id="PF10604">
    <property type="entry name" value="Polyketide_cyc2"/>
    <property type="match status" value="1"/>
</dbReference>
<proteinExistence type="predicted"/>
<dbReference type="Gene3D" id="3.30.530.20">
    <property type="match status" value="1"/>
</dbReference>
<dbReference type="AlphaFoldDB" id="A0A318EDP0"/>
<dbReference type="RefSeq" id="WP_110264260.1">
    <property type="nucleotide sequence ID" value="NZ_CAKZQT010000013.1"/>
</dbReference>
<dbReference type="SUPFAM" id="SSF55961">
    <property type="entry name" value="Bet v1-like"/>
    <property type="match status" value="1"/>
</dbReference>
<dbReference type="Proteomes" id="UP000248330">
    <property type="component" value="Unassembled WGS sequence"/>
</dbReference>
<organism evidence="1 2">
    <name type="scientific">Sinimarinibacterium flocculans</name>
    <dbReference type="NCBI Taxonomy" id="985250"/>
    <lineage>
        <taxon>Bacteria</taxon>
        <taxon>Pseudomonadati</taxon>
        <taxon>Pseudomonadota</taxon>
        <taxon>Gammaproteobacteria</taxon>
        <taxon>Nevskiales</taxon>
        <taxon>Nevskiaceae</taxon>
        <taxon>Sinimarinibacterium</taxon>
    </lineage>
</organism>
<name>A0A318EDP0_9GAMM</name>
<accession>A0A318EDP0</accession>
<dbReference type="EMBL" id="QICN01000002">
    <property type="protein sequence ID" value="PXV70611.1"/>
    <property type="molecule type" value="Genomic_DNA"/>
</dbReference>
<dbReference type="CDD" id="cd07821">
    <property type="entry name" value="PYR_PYL_RCAR_like"/>
    <property type="match status" value="1"/>
</dbReference>
<dbReference type="OrthoDB" id="6981485at2"/>
<dbReference type="InterPro" id="IPR023393">
    <property type="entry name" value="START-like_dom_sf"/>
</dbReference>
<gene>
    <name evidence="1" type="ORF">C8D93_102470</name>
</gene>